<gene>
    <name evidence="1" type="ORF">SAMN05444411_1215</name>
</gene>
<evidence type="ECO:0000313" key="2">
    <source>
        <dbReference type="Proteomes" id="UP000199595"/>
    </source>
</evidence>
<dbReference type="OrthoDB" id="1428168at2"/>
<dbReference type="STRING" id="762486.SAMN05444411_1215"/>
<dbReference type="EMBL" id="FNNJ01000021">
    <property type="protein sequence ID" value="SDY08488.1"/>
    <property type="molecule type" value="Genomic_DNA"/>
</dbReference>
<keyword evidence="2" id="KW-1185">Reference proteome</keyword>
<proteinExistence type="predicted"/>
<evidence type="ECO:0000313" key="1">
    <source>
        <dbReference type="EMBL" id="SDY08488.1"/>
    </source>
</evidence>
<dbReference type="AlphaFoldDB" id="A0A1H3H0P6"/>
<organism evidence="1 2">
    <name type="scientific">Lutibacter oricola</name>
    <dbReference type="NCBI Taxonomy" id="762486"/>
    <lineage>
        <taxon>Bacteria</taxon>
        <taxon>Pseudomonadati</taxon>
        <taxon>Bacteroidota</taxon>
        <taxon>Flavobacteriia</taxon>
        <taxon>Flavobacteriales</taxon>
        <taxon>Flavobacteriaceae</taxon>
        <taxon>Lutibacter</taxon>
    </lineage>
</organism>
<protein>
    <submittedName>
        <fullName evidence="1">Uncharacterized protein</fullName>
    </submittedName>
</protein>
<sequence length="120" mass="14020">MKEPINIYNSGKLIELSMGSYDILIIGGWSVSLGKFSFNLKNLKNEKTIQPKITKWRIQSYFKGKRAKKIFSIDIMNGGKHKIEFKNQDDLVLKKSNLIITRIFEKQIPNETIKIIFERK</sequence>
<name>A0A1H3H0P6_9FLAO</name>
<accession>A0A1H3H0P6</accession>
<dbReference type="RefSeq" id="WP_090126543.1">
    <property type="nucleotide sequence ID" value="NZ_FNNJ01000021.1"/>
</dbReference>
<dbReference type="Proteomes" id="UP000199595">
    <property type="component" value="Unassembled WGS sequence"/>
</dbReference>
<reference evidence="1 2" key="1">
    <citation type="submission" date="2016-10" db="EMBL/GenBank/DDBJ databases">
        <authorList>
            <person name="de Groot N.N."/>
        </authorList>
    </citation>
    <scope>NUCLEOTIDE SEQUENCE [LARGE SCALE GENOMIC DNA]</scope>
    <source>
        <strain evidence="1 2">DSM 24956</strain>
    </source>
</reference>